<evidence type="ECO:0000313" key="2">
    <source>
        <dbReference type="Proteomes" id="UP001152531"/>
    </source>
</evidence>
<proteinExistence type="predicted"/>
<evidence type="ECO:0000313" key="1">
    <source>
        <dbReference type="EMBL" id="CAH6718593.1"/>
    </source>
</evidence>
<accession>A0ACA9Y0X4</accession>
<keyword evidence="1" id="KW-0031">Aminopeptidase</keyword>
<protein>
    <submittedName>
        <fullName evidence="1">Xaa-Pro aminopeptidase Fra1p</fullName>
    </submittedName>
</protein>
<gene>
    <name evidence="1" type="ORF">CLIB1444_01S10198</name>
</gene>
<dbReference type="EMBL" id="CALSDN010000001">
    <property type="protein sequence ID" value="CAH6718593.1"/>
    <property type="molecule type" value="Genomic_DNA"/>
</dbReference>
<sequence length="697" mass="79011">MRRAQCNNCTCSPGLLARNNRRSSLIARQIHLKRTGSSSGSRPGSRKGSVFSIDPSVLCEPEAKEVNTSKRLEKVRNLMEEYNLGVYIVPSEDAHQSEYTSSIDQRRSFISGFQGSAGVAVITRDVTCMNSTPEGLAVLSTDGRYFNQALNELDFNWTLLRQGAMNEPTWEDWSIDQAIQLSLDSGSKINIGVDPKLITYQSYLKFTEIISRKLKLSKNVKAEVEFVAIKDNLITSIWDQFEPLPKSTGEAIKLLDLKYCGESFESKLNKIVDQIKKNNGNALIISSLDEIAWLLNLRGNDIPYNPLFFSYLIINSLNEVILFIDSNKISSEVEKYLNENNIKIKPYEEFWDYLFNLSKDYNLKGEKLLVNQNVSWEIVRSLKCSFTQLSRSPIEDLKSIKNEIEIKGAKNANIKDGRALCKFFSWLENEIILKGEILDEIQADLKLTEFRKQEEDFVGLSFSTISSSGANSAIIHYSPSSTNYSMINPDSIYLNDSGSHFLDGTTDTTRTIHLTTPTSLQKRNYTLVLKGVVSLSSLEFPENTLGSYLDSIARQHLWKYNLDYAHGTSHGIGSYLNVHEGPMSIGLRPSASTTSIKPGNIISNEPGYYEDGEYGIRIENDMVVVDTGKIYNGKKFYKFETLTRVPFCRKLIDTKLLTKEEKLWINEFHKTIWNDLSTSFTKGSFEYNWLLRETTAL</sequence>
<reference evidence="1" key="1">
    <citation type="submission" date="2022-06" db="EMBL/GenBank/DDBJ databases">
        <authorList>
            <person name="Legras J.-L."/>
            <person name="Devillers H."/>
            <person name="Grondin C."/>
        </authorList>
    </citation>
    <scope>NUCLEOTIDE SEQUENCE</scope>
    <source>
        <strain evidence="1">CLIB 1444</strain>
    </source>
</reference>
<keyword evidence="1" id="KW-0378">Hydrolase</keyword>
<comment type="caution">
    <text evidence="1">The sequence shown here is derived from an EMBL/GenBank/DDBJ whole genome shotgun (WGS) entry which is preliminary data.</text>
</comment>
<dbReference type="Proteomes" id="UP001152531">
    <property type="component" value="Unassembled WGS sequence"/>
</dbReference>
<name>A0ACA9Y0X4_9ASCO</name>
<keyword evidence="1" id="KW-0645">Protease</keyword>
<keyword evidence="2" id="KW-1185">Reference proteome</keyword>
<organism evidence="1 2">
    <name type="scientific">[Candida] jaroonii</name>
    <dbReference type="NCBI Taxonomy" id="467808"/>
    <lineage>
        <taxon>Eukaryota</taxon>
        <taxon>Fungi</taxon>
        <taxon>Dikarya</taxon>
        <taxon>Ascomycota</taxon>
        <taxon>Saccharomycotina</taxon>
        <taxon>Pichiomycetes</taxon>
        <taxon>Debaryomycetaceae</taxon>
        <taxon>Yamadazyma</taxon>
    </lineage>
</organism>